<protein>
    <submittedName>
        <fullName evidence="1 3">Uncharacterized protein</fullName>
    </submittedName>
</protein>
<sequence>MHIIYYQPHSTPSQLMLFSLSLSGGRVDRQTDGGAGQLAGLGKIAEETRHSHSHLPHSPPLNICVCVISRAAVQRWDKISDNSS</sequence>
<dbReference type="EMBL" id="LK028580">
    <property type="protein sequence ID" value="CDS19976.1"/>
    <property type="molecule type" value="Genomic_DNA"/>
</dbReference>
<reference evidence="3" key="3">
    <citation type="submission" date="2020-10" db="UniProtKB">
        <authorList>
            <consortium name="WormBaseParasite"/>
        </authorList>
    </citation>
    <scope>IDENTIFICATION</scope>
</reference>
<reference evidence="1 2" key="1">
    <citation type="journal article" date="2013" name="Nature">
        <title>The genomes of four tapeworm species reveal adaptations to parasitism.</title>
        <authorList>
            <person name="Tsai I.J."/>
            <person name="Zarowiecki M."/>
            <person name="Holroyd N."/>
            <person name="Garciarrubio A."/>
            <person name="Sanchez-Flores A."/>
            <person name="Brooks K.L."/>
            <person name="Tracey A."/>
            <person name="Bobes R.J."/>
            <person name="Fragoso G."/>
            <person name="Sciutto E."/>
            <person name="Aslett M."/>
            <person name="Beasley H."/>
            <person name="Bennett H.M."/>
            <person name="Cai J."/>
            <person name="Camicia F."/>
            <person name="Clark R."/>
            <person name="Cucher M."/>
            <person name="De Silva N."/>
            <person name="Day T.A."/>
            <person name="Deplazes P."/>
            <person name="Estrada K."/>
            <person name="Fernandez C."/>
            <person name="Holland P.W."/>
            <person name="Hou J."/>
            <person name="Hu S."/>
            <person name="Huckvale T."/>
            <person name="Hung S.S."/>
            <person name="Kamenetzky L."/>
            <person name="Keane J.A."/>
            <person name="Kiss F."/>
            <person name="Koziol U."/>
            <person name="Lambert O."/>
            <person name="Liu K."/>
            <person name="Luo X."/>
            <person name="Luo Y."/>
            <person name="Macchiaroli N."/>
            <person name="Nichol S."/>
            <person name="Paps J."/>
            <person name="Parkinson J."/>
            <person name="Pouchkina-Stantcheva N."/>
            <person name="Riddiford N."/>
            <person name="Rosenzvit M."/>
            <person name="Salinas G."/>
            <person name="Wasmuth J.D."/>
            <person name="Zamanian M."/>
            <person name="Zheng Y."/>
            <person name="Cai X."/>
            <person name="Soberon X."/>
            <person name="Olson P.D."/>
            <person name="Laclette J.P."/>
            <person name="Brehm K."/>
            <person name="Berriman M."/>
            <person name="Garciarrubio A."/>
            <person name="Bobes R.J."/>
            <person name="Fragoso G."/>
            <person name="Sanchez-Flores A."/>
            <person name="Estrada K."/>
            <person name="Cevallos M.A."/>
            <person name="Morett E."/>
            <person name="Gonzalez V."/>
            <person name="Portillo T."/>
            <person name="Ochoa-Leyva A."/>
            <person name="Jose M.V."/>
            <person name="Sciutto E."/>
            <person name="Landa A."/>
            <person name="Jimenez L."/>
            <person name="Valdes V."/>
            <person name="Carrero J.C."/>
            <person name="Larralde C."/>
            <person name="Morales-Montor J."/>
            <person name="Limon-Lason J."/>
            <person name="Soberon X."/>
            <person name="Laclette J.P."/>
        </authorList>
    </citation>
    <scope>NUCLEOTIDE SEQUENCE [LARGE SCALE GENOMIC DNA]</scope>
</reference>
<accession>A0A068WQQ5</accession>
<gene>
    <name evidence="1" type="ORF">EgrG_000216100</name>
</gene>
<evidence type="ECO:0000313" key="2">
    <source>
        <dbReference type="Proteomes" id="UP000492820"/>
    </source>
</evidence>
<dbReference type="AlphaFoldDB" id="A0A068WQQ5"/>
<evidence type="ECO:0000313" key="1">
    <source>
        <dbReference type="EMBL" id="CDS19976.1"/>
    </source>
</evidence>
<organism evidence="1">
    <name type="scientific">Echinococcus granulosus</name>
    <name type="common">Hydatid tapeworm</name>
    <dbReference type="NCBI Taxonomy" id="6210"/>
    <lineage>
        <taxon>Eukaryota</taxon>
        <taxon>Metazoa</taxon>
        <taxon>Spiralia</taxon>
        <taxon>Lophotrochozoa</taxon>
        <taxon>Platyhelminthes</taxon>
        <taxon>Cestoda</taxon>
        <taxon>Eucestoda</taxon>
        <taxon>Cyclophyllidea</taxon>
        <taxon>Taeniidae</taxon>
        <taxon>Echinococcus</taxon>
        <taxon>Echinococcus granulosus group</taxon>
    </lineage>
</organism>
<dbReference type="Proteomes" id="UP000492820">
    <property type="component" value="Unassembled WGS sequence"/>
</dbReference>
<evidence type="ECO:0000313" key="3">
    <source>
        <dbReference type="WBParaSite" id="EgrG_000216100"/>
    </source>
</evidence>
<name>A0A068WQQ5_ECHGR</name>
<reference evidence="1" key="2">
    <citation type="submission" date="2014-06" db="EMBL/GenBank/DDBJ databases">
        <authorList>
            <person name="Aslett M."/>
        </authorList>
    </citation>
    <scope>NUCLEOTIDE SEQUENCE</scope>
</reference>
<dbReference type="WBParaSite" id="EgrG_000216100">
    <property type="protein sequence ID" value="EgrG_000216100"/>
    <property type="gene ID" value="EgrG_000216100"/>
</dbReference>
<proteinExistence type="predicted"/>